<dbReference type="InterPro" id="IPR001810">
    <property type="entry name" value="F-box_dom"/>
</dbReference>
<dbReference type="EMBL" id="CAJOAZ010005743">
    <property type="protein sequence ID" value="CAF4111353.1"/>
    <property type="molecule type" value="Genomic_DNA"/>
</dbReference>
<organism evidence="2 3">
    <name type="scientific">Adineta steineri</name>
    <dbReference type="NCBI Taxonomy" id="433720"/>
    <lineage>
        <taxon>Eukaryota</taxon>
        <taxon>Metazoa</taxon>
        <taxon>Spiralia</taxon>
        <taxon>Gnathifera</taxon>
        <taxon>Rotifera</taxon>
        <taxon>Eurotatoria</taxon>
        <taxon>Bdelloidea</taxon>
        <taxon>Adinetida</taxon>
        <taxon>Adinetidae</taxon>
        <taxon>Adineta</taxon>
    </lineage>
</organism>
<dbReference type="InterPro" id="IPR032675">
    <property type="entry name" value="LRR_dom_sf"/>
</dbReference>
<accession>A0A819VM52</accession>
<evidence type="ECO:0000259" key="1">
    <source>
        <dbReference type="PROSITE" id="PS50181"/>
    </source>
</evidence>
<dbReference type="Proteomes" id="UP000663844">
    <property type="component" value="Unassembled WGS sequence"/>
</dbReference>
<dbReference type="SUPFAM" id="SSF52047">
    <property type="entry name" value="RNI-like"/>
    <property type="match status" value="1"/>
</dbReference>
<proteinExistence type="predicted"/>
<protein>
    <recommendedName>
        <fullName evidence="1">F-box domain-containing protein</fullName>
    </recommendedName>
</protein>
<dbReference type="PROSITE" id="PS50181">
    <property type="entry name" value="FBOX"/>
    <property type="match status" value="1"/>
</dbReference>
<name>A0A819VM52_9BILA</name>
<sequence>MLRFESLANELLLEIFEYFDVFDLLRAFDGLNSRFNTLLYEHFRAYYLDLRRISSQDFNTLFRNRRVSIVDRIVSLRLGDRSETPEICNVSDAIFSQLKTVSSTLESLCIQNYIPHPLSDIADLYQKAPNLRVLSMNINLKNEYEKFPVVVTSIMTLKLDFCGELRALHKLFQNLPNLCHLTIDMQDHYLTGHEWEQIIIDHLPKLKLLRFKMFIAPRYDTIIEEEIDELLNTFRTQFWLDEQH</sequence>
<evidence type="ECO:0000313" key="3">
    <source>
        <dbReference type="Proteomes" id="UP000663844"/>
    </source>
</evidence>
<gene>
    <name evidence="2" type="ORF">OXD698_LOCUS35958</name>
</gene>
<evidence type="ECO:0000313" key="2">
    <source>
        <dbReference type="EMBL" id="CAF4111353.1"/>
    </source>
</evidence>
<feature type="non-terminal residue" evidence="2">
    <location>
        <position position="1"/>
    </location>
</feature>
<dbReference type="AlphaFoldDB" id="A0A819VM52"/>
<feature type="domain" description="F-box" evidence="1">
    <location>
        <begin position="1"/>
        <end position="50"/>
    </location>
</feature>
<dbReference type="Gene3D" id="3.80.10.10">
    <property type="entry name" value="Ribonuclease Inhibitor"/>
    <property type="match status" value="1"/>
</dbReference>
<comment type="caution">
    <text evidence="2">The sequence shown here is derived from an EMBL/GenBank/DDBJ whole genome shotgun (WGS) entry which is preliminary data.</text>
</comment>
<reference evidence="2" key="1">
    <citation type="submission" date="2021-02" db="EMBL/GenBank/DDBJ databases">
        <authorList>
            <person name="Nowell W R."/>
        </authorList>
    </citation>
    <scope>NUCLEOTIDE SEQUENCE</scope>
</reference>